<evidence type="ECO:0000256" key="2">
    <source>
        <dbReference type="ARBA" id="ARBA00022692"/>
    </source>
</evidence>
<proteinExistence type="predicted"/>
<accession>K3YQR9</accession>
<dbReference type="GO" id="GO:0005794">
    <property type="term" value="C:Golgi apparatus"/>
    <property type="evidence" value="ECO:0000318"/>
    <property type="project" value="GO_Central"/>
</dbReference>
<dbReference type="Gramene" id="KQL32275">
    <property type="protein sequence ID" value="KQL32275"/>
    <property type="gene ID" value="SETIT_016613mg"/>
</dbReference>
<dbReference type="AlphaFoldDB" id="K3YQR9"/>
<dbReference type="PANTHER" id="PTHR34484:SF2">
    <property type="entry name" value="OS02G0832600 PROTEIN"/>
    <property type="match status" value="1"/>
</dbReference>
<keyword evidence="10" id="KW-1185">Reference proteome</keyword>
<evidence type="ECO:0000256" key="7">
    <source>
        <dbReference type="SAM" id="Phobius"/>
    </source>
</evidence>
<dbReference type="GO" id="GO:0030001">
    <property type="term" value="P:metal ion transport"/>
    <property type="evidence" value="ECO:0000318"/>
    <property type="project" value="GO_Central"/>
</dbReference>
<evidence type="ECO:0000256" key="4">
    <source>
        <dbReference type="ARBA" id="ARBA00023136"/>
    </source>
</evidence>
<keyword evidence="2 7" id="KW-0812">Transmembrane</keyword>
<dbReference type="Gene3D" id="1.20.1510.10">
    <property type="entry name" value="Cation efflux protein transmembrane domain"/>
    <property type="match status" value="1"/>
</dbReference>
<evidence type="ECO:0000256" key="5">
    <source>
        <dbReference type="SAM" id="Coils"/>
    </source>
</evidence>
<dbReference type="PANTHER" id="PTHR34484">
    <property type="entry name" value="OS02G0832600 PROTEIN"/>
    <property type="match status" value="1"/>
</dbReference>
<reference evidence="10" key="1">
    <citation type="journal article" date="2012" name="Nat. Biotechnol.">
        <title>Reference genome sequence of the model plant Setaria.</title>
        <authorList>
            <person name="Bennetzen J.L."/>
            <person name="Schmutz J."/>
            <person name="Wang H."/>
            <person name="Percifield R."/>
            <person name="Hawkins J."/>
            <person name="Pontaroli A.C."/>
            <person name="Estep M."/>
            <person name="Feng L."/>
            <person name="Vaughn J.N."/>
            <person name="Grimwood J."/>
            <person name="Jenkins J."/>
            <person name="Barry K."/>
            <person name="Lindquist E."/>
            <person name="Hellsten U."/>
            <person name="Deshpande S."/>
            <person name="Wang X."/>
            <person name="Wu X."/>
            <person name="Mitros T."/>
            <person name="Triplett J."/>
            <person name="Yang X."/>
            <person name="Ye C.Y."/>
            <person name="Mauro-Herrera M."/>
            <person name="Wang L."/>
            <person name="Li P."/>
            <person name="Sharma M."/>
            <person name="Sharma R."/>
            <person name="Ronald P.C."/>
            <person name="Panaud O."/>
            <person name="Kellogg E.A."/>
            <person name="Brutnell T.P."/>
            <person name="Doust A.N."/>
            <person name="Tuskan G.A."/>
            <person name="Rokhsar D."/>
            <person name="Devos K.M."/>
        </authorList>
    </citation>
    <scope>NUCLEOTIDE SEQUENCE [LARGE SCALE GENOMIC DNA]</scope>
    <source>
        <strain evidence="10">cv. Yugu1</strain>
    </source>
</reference>
<feature type="transmembrane region" description="Helical" evidence="7">
    <location>
        <begin position="533"/>
        <end position="553"/>
    </location>
</feature>
<reference evidence="9" key="2">
    <citation type="submission" date="2018-08" db="UniProtKB">
        <authorList>
            <consortium name="EnsemblPlants"/>
        </authorList>
    </citation>
    <scope>IDENTIFICATION</scope>
    <source>
        <strain evidence="9">Yugu1</strain>
    </source>
</reference>
<evidence type="ECO:0000256" key="3">
    <source>
        <dbReference type="ARBA" id="ARBA00022989"/>
    </source>
</evidence>
<dbReference type="InterPro" id="IPR027469">
    <property type="entry name" value="Cation_efflux_TMD_sf"/>
</dbReference>
<feature type="region of interest" description="Disordered" evidence="6">
    <location>
        <begin position="151"/>
        <end position="184"/>
    </location>
</feature>
<dbReference type="InterPro" id="IPR002524">
    <property type="entry name" value="Cation_efflux"/>
</dbReference>
<dbReference type="HOGENOM" id="CLU_431116_0_0_1"/>
<feature type="coiled-coil region" evidence="5">
    <location>
        <begin position="224"/>
        <end position="258"/>
    </location>
</feature>
<feature type="compositionally biased region" description="Polar residues" evidence="6">
    <location>
        <begin position="153"/>
        <end position="164"/>
    </location>
</feature>
<feature type="transmembrane region" description="Helical" evidence="7">
    <location>
        <begin position="465"/>
        <end position="484"/>
    </location>
</feature>
<keyword evidence="4 7" id="KW-0472">Membrane</keyword>
<evidence type="ECO:0000256" key="6">
    <source>
        <dbReference type="SAM" id="MobiDB-lite"/>
    </source>
</evidence>
<dbReference type="GO" id="GO:0005774">
    <property type="term" value="C:vacuolar membrane"/>
    <property type="evidence" value="ECO:0007669"/>
    <property type="project" value="UniProtKB-SubCell"/>
</dbReference>
<feature type="compositionally biased region" description="Pro residues" evidence="6">
    <location>
        <begin position="1"/>
        <end position="15"/>
    </location>
</feature>
<dbReference type="SUPFAM" id="SSF161111">
    <property type="entry name" value="Cation efflux protein transmembrane domain-like"/>
    <property type="match status" value="1"/>
</dbReference>
<dbReference type="InParanoid" id="K3YQR9"/>
<name>K3YQR9_SETIT</name>
<sequence>MWGAPPPAAMPPPSEDPAAAPNAQPFLPPPNRGWKRKNPAAAYQPPALGDLQVQNRAKARRWFKSSNPNPNPRKYFFPKNKNKAAAPRNTTSFIIRAKRSGGIASLVSPCPVTPAVLPTPRLSPSREGLADMAQAQWGVDGYGSMKGLIRLRSSPQPANPNATAASDDDEEGNSSGSDVEEHVEVERRLDHDLSRFEMVYPGRGEDAGGYVFEDDDEYDQDAHVARLEEENLTLKERLFLMEQEVGDMRRRLEALEARGSRSRSSSSRAATATAAAAAMDTPTAKAAWNANYGVVSSGDRRLAFSRQLSSNSATPRLARSDSSISMPMPMPPLYQAPKPSKKLLRLATASRPMRRLALLLALNVAYSATELAIGLFTGRVGLVSDAFHLTFGCGLLTFSLFAMAASRTKPDNLYTYGYKRLEVLAAFTNAVFLLFLSFSLAVEALHAFMQDESEHKCVPFMSKHYLIVSAVTNLLVNLLGVWFFRSYARVNIVYRNAEDMNYHSVCLHVLADSIRSAGLILASWFLSLGIENAEVLCLGIVSVAVFMLVLPLFKATGNILLQIAPGNVPPSAFAKCSRQITACEDVSEVWQGRFWELVPGQAVGSLSIRVKSGADDRAVLEHAHGLYQDLGIQDLTVQTDES</sequence>
<feature type="transmembrane region" description="Helical" evidence="7">
    <location>
        <begin position="382"/>
        <end position="402"/>
    </location>
</feature>
<feature type="transmembrane region" description="Helical" evidence="7">
    <location>
        <begin position="423"/>
        <end position="445"/>
    </location>
</feature>
<dbReference type="EMBL" id="AGNK02000613">
    <property type="status" value="NOT_ANNOTATED_CDS"/>
    <property type="molecule type" value="Genomic_DNA"/>
</dbReference>
<dbReference type="FunFam" id="1.20.1510.10:FF:000019">
    <property type="entry name" value="Metal tolerance protein C2"/>
    <property type="match status" value="1"/>
</dbReference>
<dbReference type="Pfam" id="PF01545">
    <property type="entry name" value="Cation_efflux"/>
    <property type="match status" value="1"/>
</dbReference>
<feature type="region of interest" description="Disordered" evidence="6">
    <location>
        <begin position="1"/>
        <end position="84"/>
    </location>
</feature>
<dbReference type="ExpressionAtlas" id="K3YQR9">
    <property type="expression patterns" value="baseline"/>
</dbReference>
<feature type="domain" description="Cation efflux protein transmembrane" evidence="8">
    <location>
        <begin position="358"/>
        <end position="561"/>
    </location>
</feature>
<evidence type="ECO:0000256" key="1">
    <source>
        <dbReference type="ARBA" id="ARBA00004141"/>
    </source>
</evidence>
<dbReference type="EnsemblPlants" id="KQL32275">
    <property type="protein sequence ID" value="KQL32275"/>
    <property type="gene ID" value="SETIT_016613mg"/>
</dbReference>
<evidence type="ECO:0000259" key="8">
    <source>
        <dbReference type="Pfam" id="PF01545"/>
    </source>
</evidence>
<evidence type="ECO:0000313" key="9">
    <source>
        <dbReference type="EnsemblPlants" id="KQL32275"/>
    </source>
</evidence>
<organism evidence="9 10">
    <name type="scientific">Setaria italica</name>
    <name type="common">Foxtail millet</name>
    <name type="synonym">Panicum italicum</name>
    <dbReference type="NCBI Taxonomy" id="4555"/>
    <lineage>
        <taxon>Eukaryota</taxon>
        <taxon>Viridiplantae</taxon>
        <taxon>Streptophyta</taxon>
        <taxon>Embryophyta</taxon>
        <taxon>Tracheophyta</taxon>
        <taxon>Spermatophyta</taxon>
        <taxon>Magnoliopsida</taxon>
        <taxon>Liliopsida</taxon>
        <taxon>Poales</taxon>
        <taxon>Poaceae</taxon>
        <taxon>PACMAD clade</taxon>
        <taxon>Panicoideae</taxon>
        <taxon>Panicodae</taxon>
        <taxon>Paniceae</taxon>
        <taxon>Cenchrinae</taxon>
        <taxon>Setaria</taxon>
    </lineage>
</organism>
<dbReference type="eggNOG" id="KOG1484">
    <property type="taxonomic scope" value="Eukaryota"/>
</dbReference>
<feature type="transmembrane region" description="Helical" evidence="7">
    <location>
        <begin position="505"/>
        <end position="527"/>
    </location>
</feature>
<comment type="subcellular location">
    <subcellularLocation>
        <location evidence="1">Membrane</location>
        <topology evidence="1">Multi-pass membrane protein</topology>
    </subcellularLocation>
</comment>
<protein>
    <recommendedName>
        <fullName evidence="8">Cation efflux protein transmembrane domain-containing protein</fullName>
    </recommendedName>
</protein>
<dbReference type="InterPro" id="IPR058533">
    <property type="entry name" value="Cation_efflux_TM"/>
</dbReference>
<feature type="region of interest" description="Disordered" evidence="6">
    <location>
        <begin position="313"/>
        <end position="337"/>
    </location>
</feature>
<keyword evidence="3 7" id="KW-1133">Transmembrane helix</keyword>
<evidence type="ECO:0000313" key="10">
    <source>
        <dbReference type="Proteomes" id="UP000004995"/>
    </source>
</evidence>
<dbReference type="Proteomes" id="UP000004995">
    <property type="component" value="Unassembled WGS sequence"/>
</dbReference>
<dbReference type="GO" id="GO:0046873">
    <property type="term" value="F:metal ion transmembrane transporter activity"/>
    <property type="evidence" value="ECO:0000318"/>
    <property type="project" value="GO_Central"/>
</dbReference>
<dbReference type="STRING" id="4555.K3YQR9"/>
<keyword evidence="5" id="KW-0175">Coiled coil</keyword>
<dbReference type="NCBIfam" id="TIGR01297">
    <property type="entry name" value="CDF"/>
    <property type="match status" value="1"/>
</dbReference>